<feature type="chain" id="PRO_5042821904" evidence="5">
    <location>
        <begin position="24"/>
        <end position="85"/>
    </location>
</feature>
<dbReference type="InterPro" id="IPR010682">
    <property type="entry name" value="SCRL"/>
</dbReference>
<evidence type="ECO:0000256" key="3">
    <source>
        <dbReference type="ARBA" id="ARBA00022525"/>
    </source>
</evidence>
<dbReference type="GO" id="GO:0005576">
    <property type="term" value="C:extracellular region"/>
    <property type="evidence" value="ECO:0007669"/>
    <property type="project" value="UniProtKB-SubCell"/>
</dbReference>
<keyword evidence="4 5" id="KW-0732">Signal</keyword>
<name>A0AAN9LR47_CANGL</name>
<dbReference type="PANTHER" id="PTHR34450">
    <property type="entry name" value="DEFENSIN-LIKE PROTEIN 245-RELATED"/>
    <property type="match status" value="1"/>
</dbReference>
<organism evidence="6 7">
    <name type="scientific">Canavalia gladiata</name>
    <name type="common">Sword bean</name>
    <name type="synonym">Dolichos gladiatus</name>
    <dbReference type="NCBI Taxonomy" id="3824"/>
    <lineage>
        <taxon>Eukaryota</taxon>
        <taxon>Viridiplantae</taxon>
        <taxon>Streptophyta</taxon>
        <taxon>Embryophyta</taxon>
        <taxon>Tracheophyta</taxon>
        <taxon>Spermatophyta</taxon>
        <taxon>Magnoliopsida</taxon>
        <taxon>eudicotyledons</taxon>
        <taxon>Gunneridae</taxon>
        <taxon>Pentapetalae</taxon>
        <taxon>rosids</taxon>
        <taxon>fabids</taxon>
        <taxon>Fabales</taxon>
        <taxon>Fabaceae</taxon>
        <taxon>Papilionoideae</taxon>
        <taxon>50 kb inversion clade</taxon>
        <taxon>NPAAA clade</taxon>
        <taxon>indigoferoid/millettioid clade</taxon>
        <taxon>Phaseoleae</taxon>
        <taxon>Canavalia</taxon>
    </lineage>
</organism>
<keyword evidence="3" id="KW-0964">Secreted</keyword>
<evidence type="ECO:0000256" key="5">
    <source>
        <dbReference type="SAM" id="SignalP"/>
    </source>
</evidence>
<gene>
    <name evidence="6" type="ORF">VNO77_21467</name>
</gene>
<keyword evidence="7" id="KW-1185">Reference proteome</keyword>
<dbReference type="PANTHER" id="PTHR34450:SF9">
    <property type="entry name" value="DEFENSIN-LIKE PROTEIN 242-RELATED"/>
    <property type="match status" value="1"/>
</dbReference>
<reference evidence="6 7" key="1">
    <citation type="submission" date="2024-01" db="EMBL/GenBank/DDBJ databases">
        <title>The genomes of 5 underutilized Papilionoideae crops provide insights into root nodulation and disease resistanc.</title>
        <authorList>
            <person name="Jiang F."/>
        </authorList>
    </citation>
    <scope>NUCLEOTIDE SEQUENCE [LARGE SCALE GENOMIC DNA]</scope>
    <source>
        <strain evidence="6">LVBAO_FW01</strain>
        <tissue evidence="6">Leaves</tissue>
    </source>
</reference>
<evidence type="ECO:0000256" key="4">
    <source>
        <dbReference type="ARBA" id="ARBA00022729"/>
    </source>
</evidence>
<evidence type="ECO:0000256" key="2">
    <source>
        <dbReference type="ARBA" id="ARBA00006722"/>
    </source>
</evidence>
<evidence type="ECO:0000256" key="1">
    <source>
        <dbReference type="ARBA" id="ARBA00004613"/>
    </source>
</evidence>
<protein>
    <submittedName>
        <fullName evidence="6">Uncharacterized protein</fullName>
    </submittedName>
</protein>
<dbReference type="AlphaFoldDB" id="A0AAN9LR47"/>
<dbReference type="GO" id="GO:0007165">
    <property type="term" value="P:signal transduction"/>
    <property type="evidence" value="ECO:0007669"/>
    <property type="project" value="InterPro"/>
</dbReference>
<accession>A0AAN9LR47</accession>
<sequence length="85" mass="9290">MMKQGSILLIVWALFALFSHTYGDEIKFCPKDMVLDGSCPNGTSGRSCFEEFLGQAGAGAMPHGCRCQDLSAQHKRKCTCQVVCK</sequence>
<comment type="similarity">
    <text evidence="2">Belongs to the DEFL family.</text>
</comment>
<dbReference type="EMBL" id="JAYMYQ010000004">
    <property type="protein sequence ID" value="KAK7340755.1"/>
    <property type="molecule type" value="Genomic_DNA"/>
</dbReference>
<dbReference type="Proteomes" id="UP001367508">
    <property type="component" value="Unassembled WGS sequence"/>
</dbReference>
<proteinExistence type="inferred from homology"/>
<comment type="caution">
    <text evidence="6">The sequence shown here is derived from an EMBL/GenBank/DDBJ whole genome shotgun (WGS) entry which is preliminary data.</text>
</comment>
<feature type="signal peptide" evidence="5">
    <location>
        <begin position="1"/>
        <end position="23"/>
    </location>
</feature>
<comment type="subcellular location">
    <subcellularLocation>
        <location evidence="1">Secreted</location>
    </subcellularLocation>
</comment>
<evidence type="ECO:0000313" key="6">
    <source>
        <dbReference type="EMBL" id="KAK7340755.1"/>
    </source>
</evidence>
<evidence type="ECO:0000313" key="7">
    <source>
        <dbReference type="Proteomes" id="UP001367508"/>
    </source>
</evidence>